<comment type="subcellular location">
    <subcellularLocation>
        <location evidence="1">Secreted</location>
    </subcellularLocation>
</comment>
<dbReference type="FunFam" id="2.40.10.10:FF:000146">
    <property type="entry name" value="Serine protease 53"/>
    <property type="match status" value="1"/>
</dbReference>
<accession>A0A7R8UV24</accession>
<dbReference type="PROSITE" id="PS50240">
    <property type="entry name" value="TRYPSIN_DOM"/>
    <property type="match status" value="1"/>
</dbReference>
<dbReference type="Proteomes" id="UP000594454">
    <property type="component" value="Chromosome 3"/>
</dbReference>
<evidence type="ECO:0000256" key="1">
    <source>
        <dbReference type="ARBA" id="ARBA00004613"/>
    </source>
</evidence>
<evidence type="ECO:0000313" key="11">
    <source>
        <dbReference type="EMBL" id="CAD7086423.1"/>
    </source>
</evidence>
<dbReference type="Gene3D" id="2.40.10.10">
    <property type="entry name" value="Trypsin-like serine proteases"/>
    <property type="match status" value="1"/>
</dbReference>
<evidence type="ECO:0000256" key="2">
    <source>
        <dbReference type="ARBA" id="ARBA00022525"/>
    </source>
</evidence>
<reference evidence="11 12" key="1">
    <citation type="submission" date="2020-11" db="EMBL/GenBank/DDBJ databases">
        <authorList>
            <person name="Wallbank WR R."/>
            <person name="Pardo Diaz C."/>
            <person name="Kozak K."/>
            <person name="Martin S."/>
            <person name="Jiggins C."/>
            <person name="Moest M."/>
            <person name="Warren A I."/>
            <person name="Generalovic N T."/>
            <person name="Byers J.R.P. K."/>
            <person name="Montejo-Kovacevich G."/>
            <person name="Yen C E."/>
        </authorList>
    </citation>
    <scope>NUCLEOTIDE SEQUENCE [LARGE SCALE GENOMIC DNA]</scope>
</reference>
<feature type="chain" id="PRO_5031477768" description="Peptidase S1 domain-containing protein" evidence="9">
    <location>
        <begin position="21"/>
        <end position="443"/>
    </location>
</feature>
<keyword evidence="3" id="KW-0645">Protease</keyword>
<keyword evidence="2" id="KW-0964">Secreted</keyword>
<dbReference type="CDD" id="cd00190">
    <property type="entry name" value="Tryp_SPc"/>
    <property type="match status" value="1"/>
</dbReference>
<gene>
    <name evidence="11" type="ORF">HERILL_LOCUS9199</name>
</gene>
<dbReference type="SMART" id="SM00020">
    <property type="entry name" value="Tryp_SPc"/>
    <property type="match status" value="1"/>
</dbReference>
<evidence type="ECO:0000256" key="7">
    <source>
        <dbReference type="ARBA" id="ARBA00023145"/>
    </source>
</evidence>
<dbReference type="InterPro" id="IPR001314">
    <property type="entry name" value="Peptidase_S1A"/>
</dbReference>
<evidence type="ECO:0000256" key="4">
    <source>
        <dbReference type="ARBA" id="ARBA00022729"/>
    </source>
</evidence>
<keyword evidence="8" id="KW-1015">Disulfide bond</keyword>
<evidence type="ECO:0000256" key="5">
    <source>
        <dbReference type="ARBA" id="ARBA00022801"/>
    </source>
</evidence>
<dbReference type="OMA" id="FIDWIMA"/>
<dbReference type="InterPro" id="IPR043504">
    <property type="entry name" value="Peptidase_S1_PA_chymotrypsin"/>
</dbReference>
<dbReference type="GO" id="GO:0004252">
    <property type="term" value="F:serine-type endopeptidase activity"/>
    <property type="evidence" value="ECO:0007669"/>
    <property type="project" value="InterPro"/>
</dbReference>
<keyword evidence="4 9" id="KW-0732">Signal</keyword>
<evidence type="ECO:0000256" key="3">
    <source>
        <dbReference type="ARBA" id="ARBA00022670"/>
    </source>
</evidence>
<dbReference type="InterPro" id="IPR009003">
    <property type="entry name" value="Peptidase_S1_PA"/>
</dbReference>
<dbReference type="SUPFAM" id="SSF50494">
    <property type="entry name" value="Trypsin-like serine proteases"/>
    <property type="match status" value="1"/>
</dbReference>
<keyword evidence="7" id="KW-0865">Zymogen</keyword>
<evidence type="ECO:0000256" key="8">
    <source>
        <dbReference type="ARBA" id="ARBA00023157"/>
    </source>
</evidence>
<dbReference type="InParanoid" id="A0A7R8UV24"/>
<dbReference type="InterPro" id="IPR031986">
    <property type="entry name" value="GD_N"/>
</dbReference>
<dbReference type="OrthoDB" id="6147874at2759"/>
<proteinExistence type="predicted"/>
<dbReference type="GO" id="GO:0006508">
    <property type="term" value="P:proteolysis"/>
    <property type="evidence" value="ECO:0007669"/>
    <property type="project" value="UniProtKB-KW"/>
</dbReference>
<protein>
    <recommendedName>
        <fullName evidence="10">Peptidase S1 domain-containing protein</fullName>
    </recommendedName>
</protein>
<dbReference type="PRINTS" id="PR00722">
    <property type="entry name" value="CHYMOTRYPSIN"/>
</dbReference>
<sequence length="443" mass="49241">MFCVSITGAILLISIKLVLMQPVPISPCPETFIYQFNGIDWYGVIDITDGIVFGGSNLLTVNFAYPIVLETSFLGSLELLKSREETIQDILKNDPIKYLVKFPIQTTLPKIVSIDLNNQIICKADQEIQGFRTQTNIKLQHTLYTQLAAQKLAAAALDPVTNKPPFDQTRAPIELPKKTDLNRDECGQIDPRFIAKPLIVGGKTISKGSWPWLAGIFTHYADALHFQCCGNLVSAKAVLTSAHCFDSHLSADDYIIFLGRHDISEWNERGSVARSIDDVFFPASYKLGQANLDSDIAVIILKNTVRFTEFIKPVCLPEETQPIIGEEAAVVGWERDHARNAITVPKRLEVNIVSDITCLSSNPLFRLLTSNRTFCAGNRNGKGPCTGDSGSGLMVRVKERWKIVGLVSAALADPNMCDLNEYIIYTDVRKFLNWISVVVFMNQ</sequence>
<feature type="signal peptide" evidence="9">
    <location>
        <begin position="1"/>
        <end position="20"/>
    </location>
</feature>
<feature type="domain" description="Peptidase S1" evidence="10">
    <location>
        <begin position="199"/>
        <end position="440"/>
    </location>
</feature>
<evidence type="ECO:0000256" key="9">
    <source>
        <dbReference type="SAM" id="SignalP"/>
    </source>
</evidence>
<keyword evidence="12" id="KW-1185">Reference proteome</keyword>
<evidence type="ECO:0000259" key="10">
    <source>
        <dbReference type="PROSITE" id="PS50240"/>
    </source>
</evidence>
<name>A0A7R8UV24_HERIL</name>
<dbReference type="Pfam" id="PF00089">
    <property type="entry name" value="Trypsin"/>
    <property type="match status" value="1"/>
</dbReference>
<keyword evidence="6" id="KW-0720">Serine protease</keyword>
<dbReference type="InterPro" id="IPR001254">
    <property type="entry name" value="Trypsin_dom"/>
</dbReference>
<dbReference type="PANTHER" id="PTHR24252:SF7">
    <property type="entry name" value="HYALIN"/>
    <property type="match status" value="1"/>
</dbReference>
<dbReference type="Pfam" id="PF16030">
    <property type="entry name" value="GD_N"/>
    <property type="match status" value="1"/>
</dbReference>
<evidence type="ECO:0000313" key="12">
    <source>
        <dbReference type="Proteomes" id="UP000594454"/>
    </source>
</evidence>
<evidence type="ECO:0000256" key="6">
    <source>
        <dbReference type="ARBA" id="ARBA00022825"/>
    </source>
</evidence>
<dbReference type="GO" id="GO:0005576">
    <property type="term" value="C:extracellular region"/>
    <property type="evidence" value="ECO:0007669"/>
    <property type="project" value="UniProtKB-SubCell"/>
</dbReference>
<keyword evidence="5" id="KW-0378">Hydrolase</keyword>
<dbReference type="PANTHER" id="PTHR24252">
    <property type="entry name" value="ACROSIN-RELATED"/>
    <property type="match status" value="1"/>
</dbReference>
<dbReference type="EMBL" id="LR899011">
    <property type="protein sequence ID" value="CAD7086423.1"/>
    <property type="molecule type" value="Genomic_DNA"/>
</dbReference>
<dbReference type="AlphaFoldDB" id="A0A7R8UV24"/>
<organism evidence="11 12">
    <name type="scientific">Hermetia illucens</name>
    <name type="common">Black soldier fly</name>
    <dbReference type="NCBI Taxonomy" id="343691"/>
    <lineage>
        <taxon>Eukaryota</taxon>
        <taxon>Metazoa</taxon>
        <taxon>Ecdysozoa</taxon>
        <taxon>Arthropoda</taxon>
        <taxon>Hexapoda</taxon>
        <taxon>Insecta</taxon>
        <taxon>Pterygota</taxon>
        <taxon>Neoptera</taxon>
        <taxon>Endopterygota</taxon>
        <taxon>Diptera</taxon>
        <taxon>Brachycera</taxon>
        <taxon>Stratiomyomorpha</taxon>
        <taxon>Stratiomyidae</taxon>
        <taxon>Hermetiinae</taxon>
        <taxon>Hermetia</taxon>
    </lineage>
</organism>